<protein>
    <submittedName>
        <fullName evidence="2">DUF1634 domain-containing protein</fullName>
    </submittedName>
</protein>
<accession>A0ABX7QEA0</accession>
<reference evidence="2 3" key="1">
    <citation type="submission" date="2021-03" db="EMBL/GenBank/DDBJ databases">
        <title>Flavobacterium kribbensis sp. nov, an endophytic bacteria, isolated from soybean.</title>
        <authorList>
            <person name="Lee J."/>
            <person name="Seo J."/>
        </authorList>
    </citation>
    <scope>NUCLEOTIDE SEQUENCE [LARGE SCALE GENOMIC DNA]</scope>
    <source>
        <strain evidence="2 3">BB8</strain>
    </source>
</reference>
<keyword evidence="1" id="KW-1133">Transmembrane helix</keyword>
<dbReference type="RefSeq" id="WP_207296568.1">
    <property type="nucleotide sequence ID" value="NZ_CP071448.1"/>
</dbReference>
<name>A0ABX7QEA0_9FLAO</name>
<evidence type="ECO:0000313" key="3">
    <source>
        <dbReference type="Proteomes" id="UP000663440"/>
    </source>
</evidence>
<dbReference type="Pfam" id="PF07843">
    <property type="entry name" value="DUF1634"/>
    <property type="match status" value="1"/>
</dbReference>
<evidence type="ECO:0000256" key="1">
    <source>
        <dbReference type="SAM" id="Phobius"/>
    </source>
</evidence>
<feature type="transmembrane region" description="Helical" evidence="1">
    <location>
        <begin position="82"/>
        <end position="101"/>
    </location>
</feature>
<evidence type="ECO:0000313" key="2">
    <source>
        <dbReference type="EMBL" id="QSW89375.1"/>
    </source>
</evidence>
<dbReference type="Proteomes" id="UP000663440">
    <property type="component" value="Chromosome"/>
</dbReference>
<keyword evidence="1" id="KW-0472">Membrane</keyword>
<keyword evidence="3" id="KW-1185">Reference proteome</keyword>
<gene>
    <name evidence="2" type="ORF">J0383_00845</name>
</gene>
<feature type="transmembrane region" description="Helical" evidence="1">
    <location>
        <begin position="113"/>
        <end position="133"/>
    </location>
</feature>
<keyword evidence="1" id="KW-0812">Transmembrane</keyword>
<dbReference type="EMBL" id="CP071448">
    <property type="protein sequence ID" value="QSW89375.1"/>
    <property type="molecule type" value="Genomic_DNA"/>
</dbReference>
<dbReference type="InterPro" id="IPR012861">
    <property type="entry name" value="DUF1634"/>
</dbReference>
<feature type="transmembrane region" description="Helical" evidence="1">
    <location>
        <begin position="24"/>
        <end position="45"/>
    </location>
</feature>
<organism evidence="2 3">
    <name type="scientific">Flavobacterium endoglycinae</name>
    <dbReference type="NCBI Taxonomy" id="2816357"/>
    <lineage>
        <taxon>Bacteria</taxon>
        <taxon>Pseudomonadati</taxon>
        <taxon>Bacteroidota</taxon>
        <taxon>Flavobacteriia</taxon>
        <taxon>Flavobacteriales</taxon>
        <taxon>Flavobacteriaceae</taxon>
        <taxon>Flavobacterium</taxon>
    </lineage>
</organism>
<proteinExistence type="predicted"/>
<sequence length="135" mass="15455">MEKSNSMQHEKFGEKDFQTIIGNLLRYGVWISLSVAFIGGIIYLMHHGQEIEDYSVFKENDRNIFEVISTVISGVIDGSGEYLIFFGIILLFLTPVFRVLLSLFSFMLEKDYLYVVITIIVILIIITSISFGFSH</sequence>